<reference evidence="4" key="1">
    <citation type="submission" date="2021-06" db="EMBL/GenBank/DDBJ databases">
        <authorList>
            <person name="Kallberg Y."/>
            <person name="Tangrot J."/>
            <person name="Rosling A."/>
        </authorList>
    </citation>
    <scope>NUCLEOTIDE SEQUENCE</scope>
    <source>
        <strain evidence="4">IA702</strain>
    </source>
</reference>
<dbReference type="PROSITE" id="PS50011">
    <property type="entry name" value="PROTEIN_KINASE_DOM"/>
    <property type="match status" value="1"/>
</dbReference>
<comment type="caution">
    <text evidence="4">The sequence shown here is derived from an EMBL/GenBank/DDBJ whole genome shotgun (WGS) entry which is preliminary data.</text>
</comment>
<dbReference type="PANTHER" id="PTHR44329:SF298">
    <property type="entry name" value="MIXED LINEAGE KINASE DOMAIN-LIKE PROTEIN"/>
    <property type="match status" value="1"/>
</dbReference>
<dbReference type="GO" id="GO:0097527">
    <property type="term" value="P:necroptotic signaling pathway"/>
    <property type="evidence" value="ECO:0007669"/>
    <property type="project" value="TreeGrafter"/>
</dbReference>
<keyword evidence="5" id="KW-1185">Reference proteome</keyword>
<evidence type="ECO:0000256" key="1">
    <source>
        <dbReference type="ARBA" id="ARBA00022741"/>
    </source>
</evidence>
<dbReference type="Proteomes" id="UP000789572">
    <property type="component" value="Unassembled WGS sequence"/>
</dbReference>
<dbReference type="GO" id="GO:0004672">
    <property type="term" value="F:protein kinase activity"/>
    <property type="evidence" value="ECO:0007669"/>
    <property type="project" value="InterPro"/>
</dbReference>
<evidence type="ECO:0000256" key="2">
    <source>
        <dbReference type="ARBA" id="ARBA00022840"/>
    </source>
</evidence>
<dbReference type="InterPro" id="IPR051681">
    <property type="entry name" value="Ser/Thr_Kinases-Pseudokinases"/>
</dbReference>
<dbReference type="GO" id="GO:0005524">
    <property type="term" value="F:ATP binding"/>
    <property type="evidence" value="ECO:0007669"/>
    <property type="project" value="UniProtKB-KW"/>
</dbReference>
<dbReference type="SUPFAM" id="SSF56112">
    <property type="entry name" value="Protein kinase-like (PK-like)"/>
    <property type="match status" value="1"/>
</dbReference>
<dbReference type="OrthoDB" id="10261027at2759"/>
<dbReference type="PRINTS" id="PR00109">
    <property type="entry name" value="TYRKINASE"/>
</dbReference>
<dbReference type="EMBL" id="CAJVPJ010002664">
    <property type="protein sequence ID" value="CAG8626692.1"/>
    <property type="molecule type" value="Genomic_DNA"/>
</dbReference>
<name>A0A9N9D4J7_9GLOM</name>
<accession>A0A9N9D4J7</accession>
<keyword evidence="2" id="KW-0067">ATP-binding</keyword>
<dbReference type="PANTHER" id="PTHR44329">
    <property type="entry name" value="SERINE/THREONINE-PROTEIN KINASE TNNI3K-RELATED"/>
    <property type="match status" value="1"/>
</dbReference>
<evidence type="ECO:0000313" key="5">
    <source>
        <dbReference type="Proteomes" id="UP000789572"/>
    </source>
</evidence>
<proteinExistence type="predicted"/>
<feature type="domain" description="Protein kinase" evidence="3">
    <location>
        <begin position="88"/>
        <end position="370"/>
    </location>
</feature>
<organism evidence="4 5">
    <name type="scientific">Paraglomus occultum</name>
    <dbReference type="NCBI Taxonomy" id="144539"/>
    <lineage>
        <taxon>Eukaryota</taxon>
        <taxon>Fungi</taxon>
        <taxon>Fungi incertae sedis</taxon>
        <taxon>Mucoromycota</taxon>
        <taxon>Glomeromycotina</taxon>
        <taxon>Glomeromycetes</taxon>
        <taxon>Paraglomerales</taxon>
        <taxon>Paraglomeraceae</taxon>
        <taxon>Paraglomus</taxon>
    </lineage>
</organism>
<feature type="non-terminal residue" evidence="4">
    <location>
        <position position="432"/>
    </location>
</feature>
<dbReference type="InterPro" id="IPR000719">
    <property type="entry name" value="Prot_kinase_dom"/>
</dbReference>
<dbReference type="InterPro" id="IPR011009">
    <property type="entry name" value="Kinase-like_dom_sf"/>
</dbReference>
<dbReference type="InterPro" id="IPR001245">
    <property type="entry name" value="Ser-Thr/Tyr_kinase_cat_dom"/>
</dbReference>
<evidence type="ECO:0000259" key="3">
    <source>
        <dbReference type="PROSITE" id="PS50011"/>
    </source>
</evidence>
<keyword evidence="1" id="KW-0547">Nucleotide-binding</keyword>
<dbReference type="AlphaFoldDB" id="A0A9N9D4J7"/>
<sequence length="432" mass="49253">MSLDIGKSVVCLVYQRYPIASHYCSRCNADYTTCTYLSICARCLSEIAENQSQSWSSGNADVDKFILDAQRSAKAVSEIIEWIPYDDFVDGQSLAKGGFSIIYKATWKQGPWTTRVNEYEIPAYCEREGPTQVVLKELIGSQNISTRYLKEVQLYLLFIKKYKHQGPRVYGITKNHATNNFALVMEFVPGGDLRQLLIKNPKTFTWERRISFLCKLAQQLQSLHNENFIHGDFHSGNILCDSDEDFENISVIITDMGLAGPSDKEHTDNELEPLYGVVAYTAPEVLQGQPKSKESDIYAFGIIMWEISSGKPAFYEYDDMISLVLNICEGTRPAVVSDTPDCYIELMKACWTPDPSERPTIEEIIKHLENFSKKSDHSPMVNKYEYLSFVKAEKARINKESNHNGLSFDGRYTSKFIDYSVKENVTNRYQTV</sequence>
<dbReference type="Pfam" id="PF07714">
    <property type="entry name" value="PK_Tyr_Ser-Thr"/>
    <property type="match status" value="1"/>
</dbReference>
<protein>
    <submittedName>
        <fullName evidence="4">3918_t:CDS:1</fullName>
    </submittedName>
</protein>
<dbReference type="Gene3D" id="1.10.510.10">
    <property type="entry name" value="Transferase(Phosphotransferase) domain 1"/>
    <property type="match status" value="1"/>
</dbReference>
<evidence type="ECO:0000313" key="4">
    <source>
        <dbReference type="EMBL" id="CAG8626692.1"/>
    </source>
</evidence>
<gene>
    <name evidence="4" type="ORF">POCULU_LOCUS8683</name>
</gene>